<name>A0A087SLQ0_AUXPR</name>
<gene>
    <name evidence="1" type="ORF">F751_2241</name>
</gene>
<dbReference type="KEGG" id="apro:F751_2241"/>
<dbReference type="RefSeq" id="XP_011399592.1">
    <property type="nucleotide sequence ID" value="XM_011401290.1"/>
</dbReference>
<dbReference type="EMBL" id="KL662129">
    <property type="protein sequence ID" value="KFM26654.1"/>
    <property type="molecule type" value="Genomic_DNA"/>
</dbReference>
<accession>A0A087SLQ0</accession>
<keyword evidence="2" id="KW-1185">Reference proteome</keyword>
<proteinExistence type="predicted"/>
<dbReference type="Proteomes" id="UP000028924">
    <property type="component" value="Unassembled WGS sequence"/>
</dbReference>
<evidence type="ECO:0000313" key="2">
    <source>
        <dbReference type="Proteomes" id="UP000028924"/>
    </source>
</evidence>
<sequence length="77" mass="8189">MILSGAVIIHQGMLACHLIHSYTPFRCLLVGPGGGSTGCSSPKGVLLLEIVQLTAVQGPQSLCHSPEQLWPKYATFK</sequence>
<dbReference type="AlphaFoldDB" id="A0A087SLQ0"/>
<protein>
    <submittedName>
        <fullName evidence="1">Uncharacterized protein</fullName>
    </submittedName>
</protein>
<organism evidence="1 2">
    <name type="scientific">Auxenochlorella protothecoides</name>
    <name type="common">Green microalga</name>
    <name type="synonym">Chlorella protothecoides</name>
    <dbReference type="NCBI Taxonomy" id="3075"/>
    <lineage>
        <taxon>Eukaryota</taxon>
        <taxon>Viridiplantae</taxon>
        <taxon>Chlorophyta</taxon>
        <taxon>core chlorophytes</taxon>
        <taxon>Trebouxiophyceae</taxon>
        <taxon>Chlorellales</taxon>
        <taxon>Chlorellaceae</taxon>
        <taxon>Auxenochlorella</taxon>
    </lineage>
</organism>
<reference evidence="1 2" key="1">
    <citation type="journal article" date="2014" name="BMC Genomics">
        <title>Oil accumulation mechanisms of the oleaginous microalga Chlorella protothecoides revealed through its genome, transcriptomes, and proteomes.</title>
        <authorList>
            <person name="Gao C."/>
            <person name="Wang Y."/>
            <person name="Shen Y."/>
            <person name="Yan D."/>
            <person name="He X."/>
            <person name="Dai J."/>
            <person name="Wu Q."/>
        </authorList>
    </citation>
    <scope>NUCLEOTIDE SEQUENCE [LARGE SCALE GENOMIC DNA]</scope>
    <source>
        <strain evidence="1 2">0710</strain>
    </source>
</reference>
<dbReference type="GeneID" id="23613632"/>
<evidence type="ECO:0000313" key="1">
    <source>
        <dbReference type="EMBL" id="KFM26654.1"/>
    </source>
</evidence>